<dbReference type="AlphaFoldDB" id="A0AAN8UHI4"/>
<dbReference type="EMBL" id="JBANQN010000001">
    <property type="protein sequence ID" value="KAK6805506.1"/>
    <property type="molecule type" value="Genomic_DNA"/>
</dbReference>
<organism evidence="2 3">
    <name type="scientific">Solanum bulbocastanum</name>
    <name type="common">Wild potato</name>
    <dbReference type="NCBI Taxonomy" id="147425"/>
    <lineage>
        <taxon>Eukaryota</taxon>
        <taxon>Viridiplantae</taxon>
        <taxon>Streptophyta</taxon>
        <taxon>Embryophyta</taxon>
        <taxon>Tracheophyta</taxon>
        <taxon>Spermatophyta</taxon>
        <taxon>Magnoliopsida</taxon>
        <taxon>eudicotyledons</taxon>
        <taxon>Gunneridae</taxon>
        <taxon>Pentapetalae</taxon>
        <taxon>asterids</taxon>
        <taxon>lamiids</taxon>
        <taxon>Solanales</taxon>
        <taxon>Solanaceae</taxon>
        <taxon>Solanoideae</taxon>
        <taxon>Solaneae</taxon>
        <taxon>Solanum</taxon>
    </lineage>
</organism>
<proteinExistence type="predicted"/>
<reference evidence="2 3" key="1">
    <citation type="submission" date="2024-02" db="EMBL/GenBank/DDBJ databases">
        <title>de novo genome assembly of Solanum bulbocastanum strain 11H21.</title>
        <authorList>
            <person name="Hosaka A.J."/>
        </authorList>
    </citation>
    <scope>NUCLEOTIDE SEQUENCE [LARGE SCALE GENOMIC DNA]</scope>
    <source>
        <tissue evidence="2">Young leaves</tissue>
    </source>
</reference>
<gene>
    <name evidence="2" type="ORF">RDI58_003291</name>
</gene>
<dbReference type="Proteomes" id="UP001371456">
    <property type="component" value="Unassembled WGS sequence"/>
</dbReference>
<keyword evidence="3" id="KW-1185">Reference proteome</keyword>
<accession>A0AAN8UHI4</accession>
<feature type="chain" id="PRO_5042810373" evidence="1">
    <location>
        <begin position="19"/>
        <end position="137"/>
    </location>
</feature>
<comment type="caution">
    <text evidence="2">The sequence shown here is derived from an EMBL/GenBank/DDBJ whole genome shotgun (WGS) entry which is preliminary data.</text>
</comment>
<evidence type="ECO:0000256" key="1">
    <source>
        <dbReference type="SAM" id="SignalP"/>
    </source>
</evidence>
<name>A0AAN8UHI4_SOLBU</name>
<keyword evidence="1" id="KW-0732">Signal</keyword>
<evidence type="ECO:0000313" key="2">
    <source>
        <dbReference type="EMBL" id="KAK6805506.1"/>
    </source>
</evidence>
<feature type="signal peptide" evidence="1">
    <location>
        <begin position="1"/>
        <end position="18"/>
    </location>
</feature>
<protein>
    <submittedName>
        <fullName evidence="2">Uncharacterized protein</fullName>
    </submittedName>
</protein>
<sequence length="137" mass="15795">MYVLNLCFFTLMVLESLCLFPGKNNIFILCSNQLFRDSLLRTNKKTTATEKFFVILCKESSGASTFVIAYIVLADTRQAKDNYWGASLTTKFNATILIDPPYPQRQQLQAWVTENKRTLLLLEEHIQIWISHLRSIG</sequence>
<evidence type="ECO:0000313" key="3">
    <source>
        <dbReference type="Proteomes" id="UP001371456"/>
    </source>
</evidence>